<keyword evidence="1" id="KW-0812">Transmembrane</keyword>
<feature type="transmembrane region" description="Helical" evidence="1">
    <location>
        <begin position="6"/>
        <end position="24"/>
    </location>
</feature>
<evidence type="ECO:0000256" key="1">
    <source>
        <dbReference type="SAM" id="Phobius"/>
    </source>
</evidence>
<dbReference type="VEuPathDB" id="VectorBase:GAUT044971"/>
<evidence type="ECO:0000313" key="2">
    <source>
        <dbReference type="EnsemblMetazoa" id="GAUT044971-PA"/>
    </source>
</evidence>
<evidence type="ECO:0000313" key="3">
    <source>
        <dbReference type="Proteomes" id="UP000078200"/>
    </source>
</evidence>
<keyword evidence="1" id="KW-0472">Membrane</keyword>
<dbReference type="Proteomes" id="UP000078200">
    <property type="component" value="Unassembled WGS sequence"/>
</dbReference>
<name>A0A1A9VR86_GLOAU</name>
<organism evidence="2 3">
    <name type="scientific">Glossina austeni</name>
    <name type="common">Savannah tsetse fly</name>
    <dbReference type="NCBI Taxonomy" id="7395"/>
    <lineage>
        <taxon>Eukaryota</taxon>
        <taxon>Metazoa</taxon>
        <taxon>Ecdysozoa</taxon>
        <taxon>Arthropoda</taxon>
        <taxon>Hexapoda</taxon>
        <taxon>Insecta</taxon>
        <taxon>Pterygota</taxon>
        <taxon>Neoptera</taxon>
        <taxon>Endopterygota</taxon>
        <taxon>Diptera</taxon>
        <taxon>Brachycera</taxon>
        <taxon>Muscomorpha</taxon>
        <taxon>Hippoboscoidea</taxon>
        <taxon>Glossinidae</taxon>
        <taxon>Glossina</taxon>
    </lineage>
</organism>
<reference evidence="2" key="1">
    <citation type="submission" date="2020-05" db="UniProtKB">
        <authorList>
            <consortium name="EnsemblMetazoa"/>
        </authorList>
    </citation>
    <scope>IDENTIFICATION</scope>
    <source>
        <strain evidence="2">TTRI</strain>
    </source>
</reference>
<keyword evidence="3" id="KW-1185">Reference proteome</keyword>
<sequence>MNYSPRTIHILCQVFVAFYFLCIVKENFLNKTAFYKRLSKASASLRFTLFGILNVRMSPEILKQMMWHGLLKGRGAVALRQFSQLHSVLVEEPRKSIVSLSLSSNLCADNRCEETPQH</sequence>
<dbReference type="EnsemblMetazoa" id="GAUT044971-RA">
    <property type="protein sequence ID" value="GAUT044971-PA"/>
    <property type="gene ID" value="GAUT044971"/>
</dbReference>
<protein>
    <submittedName>
        <fullName evidence="2">Uncharacterized protein</fullName>
    </submittedName>
</protein>
<proteinExistence type="predicted"/>
<keyword evidence="1" id="KW-1133">Transmembrane helix</keyword>
<dbReference type="AlphaFoldDB" id="A0A1A9VR86"/>
<accession>A0A1A9VR86</accession>